<dbReference type="SMART" id="SM00471">
    <property type="entry name" value="HDc"/>
    <property type="match status" value="2"/>
</dbReference>
<dbReference type="RefSeq" id="WP_238720927.1">
    <property type="nucleotide sequence ID" value="NZ_JAHQCW010000006.1"/>
</dbReference>
<dbReference type="CDD" id="cd00077">
    <property type="entry name" value="HDc"/>
    <property type="match status" value="2"/>
</dbReference>
<dbReference type="PANTHER" id="PTHR43155:SF2">
    <property type="entry name" value="CYCLIC DI-GMP PHOSPHODIESTERASE PA4108"/>
    <property type="match status" value="1"/>
</dbReference>
<organism evidence="2 3">
    <name type="scientific">Diplocloster agilis</name>
    <dbReference type="NCBI Taxonomy" id="2850323"/>
    <lineage>
        <taxon>Bacteria</taxon>
        <taxon>Bacillati</taxon>
        <taxon>Bacillota</taxon>
        <taxon>Clostridia</taxon>
        <taxon>Lachnospirales</taxon>
        <taxon>Lachnospiraceae</taxon>
        <taxon>Diplocloster</taxon>
    </lineage>
</organism>
<protein>
    <submittedName>
        <fullName evidence="2">HD domain-containing protein</fullName>
    </submittedName>
</protein>
<dbReference type="Pfam" id="PF13487">
    <property type="entry name" value="HD_5"/>
    <property type="match status" value="1"/>
</dbReference>
<dbReference type="InterPro" id="IPR037522">
    <property type="entry name" value="HD_GYP_dom"/>
</dbReference>
<dbReference type="PROSITE" id="PS51832">
    <property type="entry name" value="HD_GYP"/>
    <property type="match status" value="1"/>
</dbReference>
<dbReference type="Proteomes" id="UP000712157">
    <property type="component" value="Unassembled WGS sequence"/>
</dbReference>
<dbReference type="Pfam" id="PF01966">
    <property type="entry name" value="HD"/>
    <property type="match status" value="1"/>
</dbReference>
<dbReference type="InterPro" id="IPR006674">
    <property type="entry name" value="HD_domain"/>
</dbReference>
<evidence type="ECO:0000259" key="1">
    <source>
        <dbReference type="PROSITE" id="PS51832"/>
    </source>
</evidence>
<proteinExistence type="predicted"/>
<name>A0A949JXH5_9FIRM</name>
<evidence type="ECO:0000313" key="3">
    <source>
        <dbReference type="Proteomes" id="UP000712157"/>
    </source>
</evidence>
<gene>
    <name evidence="2" type="ORF">KTH89_05210</name>
</gene>
<comment type="caution">
    <text evidence="2">The sequence shown here is derived from an EMBL/GenBank/DDBJ whole genome shotgun (WGS) entry which is preliminary data.</text>
</comment>
<evidence type="ECO:0000313" key="2">
    <source>
        <dbReference type="EMBL" id="MBU9735926.1"/>
    </source>
</evidence>
<dbReference type="AlphaFoldDB" id="A0A949JXH5"/>
<dbReference type="InterPro" id="IPR003607">
    <property type="entry name" value="HD/PDEase_dom"/>
</dbReference>
<reference evidence="2" key="1">
    <citation type="submission" date="2021-06" db="EMBL/GenBank/DDBJ databases">
        <title>Description of novel taxa of the family Lachnospiraceae.</title>
        <authorList>
            <person name="Chaplin A.V."/>
            <person name="Sokolova S.R."/>
            <person name="Pikina A.P."/>
            <person name="Korzhanova M."/>
            <person name="Belova V."/>
            <person name="Korostin D."/>
            <person name="Efimov B.A."/>
        </authorList>
    </citation>
    <scope>NUCLEOTIDE SEQUENCE</scope>
    <source>
        <strain evidence="2">ASD5720</strain>
    </source>
</reference>
<keyword evidence="3" id="KW-1185">Reference proteome</keyword>
<dbReference type="Gene3D" id="1.10.3210.10">
    <property type="entry name" value="Hypothetical protein af1432"/>
    <property type="match status" value="2"/>
</dbReference>
<feature type="domain" description="HD-GYP" evidence="1">
    <location>
        <begin position="199"/>
        <end position="394"/>
    </location>
</feature>
<dbReference type="SUPFAM" id="SSF109604">
    <property type="entry name" value="HD-domain/PDEase-like"/>
    <property type="match status" value="2"/>
</dbReference>
<accession>A0A949JXH5</accession>
<dbReference type="PANTHER" id="PTHR43155">
    <property type="entry name" value="CYCLIC DI-GMP PHOSPHODIESTERASE PA4108-RELATED"/>
    <property type="match status" value="1"/>
</dbReference>
<sequence>MTELSGRHIHNIVRRALNRVDDRLVDHGERVAYLVMHMLLEEGSCDARTIRNVSFVALLHDIGAYKTEEIDNMLRFEIEQSWNHSIYGYLFLKYLSPFRSYAPVVLFHHTPYVELEAMNVPLKELAECVSLADRVDVFMEQGAGEHVLEVMEAYRGTKFSPKWLDLLKQAEQKKGILEKLSGSLFMDKVYEAQEKVPLSKEEIDVFLKMIIFAIDFRSRYTVIHTITTTSISRQLAVLFGFDEEKTDKVRQGALLHDLGKIGIPVEILEFPGKLSPQAMKIMRTHVDITEEIMGGEIEEEITRIALRHHEKLDGSGYPRGLRDEDMTMGEKIVAIADIVSALTGERSYKVAFDKKKTVRILREMKEENLLCPYCVEMMISHFDEIMRQVGKTGNHILNIYNIMQLEYEELARQYAYKGRDTNET</sequence>
<dbReference type="EMBL" id="JAHQCW010000006">
    <property type="protein sequence ID" value="MBU9735926.1"/>
    <property type="molecule type" value="Genomic_DNA"/>
</dbReference>